<comment type="similarity">
    <text evidence="1">Belongs to the universal stress protein A family.</text>
</comment>
<evidence type="ECO:0000256" key="1">
    <source>
        <dbReference type="ARBA" id="ARBA00008791"/>
    </source>
</evidence>
<evidence type="ECO:0000313" key="4">
    <source>
        <dbReference type="Proteomes" id="UP000622890"/>
    </source>
</evidence>
<feature type="domain" description="UspA" evidence="2">
    <location>
        <begin position="3"/>
        <end position="146"/>
    </location>
</feature>
<dbReference type="InterPro" id="IPR006016">
    <property type="entry name" value="UspA"/>
</dbReference>
<evidence type="ECO:0000259" key="2">
    <source>
        <dbReference type="Pfam" id="PF00582"/>
    </source>
</evidence>
<protein>
    <submittedName>
        <fullName evidence="3">Universal stress protein</fullName>
    </submittedName>
</protein>
<dbReference type="PANTHER" id="PTHR46268:SF15">
    <property type="entry name" value="UNIVERSAL STRESS PROTEIN HP_0031"/>
    <property type="match status" value="1"/>
</dbReference>
<accession>A0A934SSR3</accession>
<organism evidence="3 4">
    <name type="scientific">Noviherbaspirillum pedocola</name>
    <dbReference type="NCBI Taxonomy" id="2801341"/>
    <lineage>
        <taxon>Bacteria</taxon>
        <taxon>Pseudomonadati</taxon>
        <taxon>Pseudomonadota</taxon>
        <taxon>Betaproteobacteria</taxon>
        <taxon>Burkholderiales</taxon>
        <taxon>Oxalobacteraceae</taxon>
        <taxon>Noviherbaspirillum</taxon>
    </lineage>
</organism>
<evidence type="ECO:0000313" key="3">
    <source>
        <dbReference type="EMBL" id="MBK4734839.1"/>
    </source>
</evidence>
<reference evidence="3" key="1">
    <citation type="submission" date="2021-01" db="EMBL/GenBank/DDBJ databases">
        <title>Genome sequence of strain Noviherbaspirillum sp. DKR-6.</title>
        <authorList>
            <person name="Chaudhary D.K."/>
        </authorList>
    </citation>
    <scope>NUCLEOTIDE SEQUENCE</scope>
    <source>
        <strain evidence="3">DKR-6</strain>
    </source>
</reference>
<dbReference type="Pfam" id="PF00582">
    <property type="entry name" value="Usp"/>
    <property type="match status" value="2"/>
</dbReference>
<dbReference type="RefSeq" id="WP_200591613.1">
    <property type="nucleotide sequence ID" value="NZ_JAEPBG010000003.1"/>
</dbReference>
<dbReference type="EMBL" id="JAEPBG010000003">
    <property type="protein sequence ID" value="MBK4734839.1"/>
    <property type="molecule type" value="Genomic_DNA"/>
</dbReference>
<sequence length="279" mass="29894">MSYKTILVHVDQSRHAPQRMRIAADLALRHGAHLIGAAATGLSRFVAATGGINMQDPALTQHLNFLRRQAESALAQFEETVRAAGVPSWERQLVEDEPAGGISLLARYTDLVVLSQTDLDEALPGIGSDFTEYVVGNCGRPVLVVPYAGQFEHVGRHALVAWDGSLAASRAIAGALPLLCAAQDVRVVVFNADKQVNVHGEQPGADLALYLARHGLKVEVLQETTEQDSGNALLSLAADVGADLLVMGCYVHSRFREMLLGGASRTVFESMTLPVLMAH</sequence>
<proteinExistence type="inferred from homology"/>
<dbReference type="Gene3D" id="3.40.50.12370">
    <property type="match status" value="1"/>
</dbReference>
<dbReference type="InterPro" id="IPR006015">
    <property type="entry name" value="Universal_stress_UspA"/>
</dbReference>
<dbReference type="CDD" id="cd00293">
    <property type="entry name" value="USP-like"/>
    <property type="match status" value="2"/>
</dbReference>
<dbReference type="PANTHER" id="PTHR46268">
    <property type="entry name" value="STRESS RESPONSE PROTEIN NHAX"/>
    <property type="match status" value="1"/>
</dbReference>
<dbReference type="PRINTS" id="PR01438">
    <property type="entry name" value="UNVRSLSTRESS"/>
</dbReference>
<dbReference type="AlphaFoldDB" id="A0A934SSR3"/>
<keyword evidence="4" id="KW-1185">Reference proteome</keyword>
<dbReference type="Proteomes" id="UP000622890">
    <property type="component" value="Unassembled WGS sequence"/>
</dbReference>
<gene>
    <name evidence="3" type="ORF">JJB74_09505</name>
</gene>
<feature type="domain" description="UspA" evidence="2">
    <location>
        <begin position="156"/>
        <end position="278"/>
    </location>
</feature>
<dbReference type="SUPFAM" id="SSF52402">
    <property type="entry name" value="Adenine nucleotide alpha hydrolases-like"/>
    <property type="match status" value="2"/>
</dbReference>
<name>A0A934SSR3_9BURK</name>
<comment type="caution">
    <text evidence="3">The sequence shown here is derived from an EMBL/GenBank/DDBJ whole genome shotgun (WGS) entry which is preliminary data.</text>
</comment>